<feature type="domain" description="GST N-terminal" evidence="1">
    <location>
        <begin position="27"/>
        <end position="99"/>
    </location>
</feature>
<name>A0A059G9Z2_9PROT</name>
<dbReference type="AlphaFoldDB" id="A0A059G9Z2"/>
<dbReference type="InterPro" id="IPR036249">
    <property type="entry name" value="Thioredoxin-like_sf"/>
</dbReference>
<protein>
    <submittedName>
        <fullName evidence="2">Glutathione S-transferase</fullName>
    </submittedName>
</protein>
<comment type="caution">
    <text evidence="2">The sequence shown here is derived from an EMBL/GenBank/DDBJ whole genome shotgun (WGS) entry which is preliminary data.</text>
</comment>
<proteinExistence type="predicted"/>
<dbReference type="GO" id="GO:0016740">
    <property type="term" value="F:transferase activity"/>
    <property type="evidence" value="ECO:0007669"/>
    <property type="project" value="UniProtKB-KW"/>
</dbReference>
<dbReference type="SUPFAM" id="SSF52833">
    <property type="entry name" value="Thioredoxin-like"/>
    <property type="match status" value="1"/>
</dbReference>
<dbReference type="EMBL" id="ARYL01000004">
    <property type="protein sequence ID" value="KDA03641.1"/>
    <property type="molecule type" value="Genomic_DNA"/>
</dbReference>
<dbReference type="eggNOG" id="COG0625">
    <property type="taxonomic scope" value="Bacteria"/>
</dbReference>
<evidence type="ECO:0000259" key="1">
    <source>
        <dbReference type="Pfam" id="PF13417"/>
    </source>
</evidence>
<organism evidence="2 3">
    <name type="scientific">Hyphomonas oceanitis SCH89</name>
    <dbReference type="NCBI Taxonomy" id="1280953"/>
    <lineage>
        <taxon>Bacteria</taxon>
        <taxon>Pseudomonadati</taxon>
        <taxon>Pseudomonadota</taxon>
        <taxon>Alphaproteobacteria</taxon>
        <taxon>Hyphomonadales</taxon>
        <taxon>Hyphomonadaceae</taxon>
        <taxon>Hyphomonas</taxon>
    </lineage>
</organism>
<evidence type="ECO:0000313" key="2">
    <source>
        <dbReference type="EMBL" id="KDA03641.1"/>
    </source>
</evidence>
<dbReference type="InterPro" id="IPR036282">
    <property type="entry name" value="Glutathione-S-Trfase_C_sf"/>
</dbReference>
<dbReference type="Proteomes" id="UP000024942">
    <property type="component" value="Unassembled WGS sequence"/>
</dbReference>
<dbReference type="Pfam" id="PF13417">
    <property type="entry name" value="GST_N_3"/>
    <property type="match status" value="1"/>
</dbReference>
<gene>
    <name evidence="2" type="ORF">HOC_04142</name>
</gene>
<keyword evidence="2" id="KW-0808">Transferase</keyword>
<accession>A0A059G9Z2</accession>
<dbReference type="InterPro" id="IPR004045">
    <property type="entry name" value="Glutathione_S-Trfase_N"/>
</dbReference>
<dbReference type="Gene3D" id="3.40.30.10">
    <property type="entry name" value="Glutaredoxin"/>
    <property type="match status" value="1"/>
</dbReference>
<dbReference type="STRING" id="1280953.HOC_04142"/>
<sequence>MKKRSFGLAPSMARTGQKDQGMSGYVLYGAEVSYFSGKARAYLRWRGADFEERIATREVYRDVILPKVGWPVIPVMEMPGGDVVQDTADIIDAVEAATPDGPRAMPDGPVQRVVSRLMELYADEWLVLPAMHYRWNYNEDWAYGEFGRISAPDAPPPEQYAIGRKNGERFKGAVAMLGVSEENIPGVESAYEAFLKDMTEHLRHHAFLLGERPSLGDFALNGPLYAHLLRDPESGRIMERLAPKVADYVRRVQAGEQGNGEVLADDGVPKTLEPILSRQMSEQMPMLVKTAALFGEWAKSVKAGADVPRGFGMVEFMTGGFDGDCAARSFPLWRLQAVTDEIDAMDDSAKMRLAALMDRVGGAPLMEFRLPARLARKDFRLRLA</sequence>
<keyword evidence="3" id="KW-1185">Reference proteome</keyword>
<reference evidence="2 3" key="1">
    <citation type="journal article" date="2014" name="Antonie Van Leeuwenhoek">
        <title>Hyphomonas beringensis sp. nov. and Hyphomonas chukchiensis sp. nov., isolated from surface seawater of the Bering Sea and Chukchi Sea.</title>
        <authorList>
            <person name="Li C."/>
            <person name="Lai Q."/>
            <person name="Li G."/>
            <person name="Dong C."/>
            <person name="Wang J."/>
            <person name="Liao Y."/>
            <person name="Shao Z."/>
        </authorList>
    </citation>
    <scope>NUCLEOTIDE SEQUENCE [LARGE SCALE GENOMIC DNA]</scope>
    <source>
        <strain evidence="2 3">SCH89</strain>
    </source>
</reference>
<dbReference type="PATRIC" id="fig|1280953.3.peg.837"/>
<dbReference type="GO" id="GO:0005737">
    <property type="term" value="C:cytoplasm"/>
    <property type="evidence" value="ECO:0007669"/>
    <property type="project" value="TreeGrafter"/>
</dbReference>
<dbReference type="PANTHER" id="PTHR12289">
    <property type="entry name" value="METAXIN RELATED"/>
    <property type="match status" value="1"/>
</dbReference>
<evidence type="ECO:0000313" key="3">
    <source>
        <dbReference type="Proteomes" id="UP000024942"/>
    </source>
</evidence>
<dbReference type="SUPFAM" id="SSF47616">
    <property type="entry name" value="GST C-terminal domain-like"/>
    <property type="match status" value="1"/>
</dbReference>
<dbReference type="InterPro" id="IPR050931">
    <property type="entry name" value="Mito_Protein_Transport_Metaxin"/>
</dbReference>
<dbReference type="PANTHER" id="PTHR12289:SF67">
    <property type="match status" value="1"/>
</dbReference>
<dbReference type="Gene3D" id="1.20.1050.10">
    <property type="match status" value="1"/>
</dbReference>